<organism evidence="2 3">
    <name type="scientific">Micromonospora krabiensis</name>
    <dbReference type="NCBI Taxonomy" id="307121"/>
    <lineage>
        <taxon>Bacteria</taxon>
        <taxon>Bacillati</taxon>
        <taxon>Actinomycetota</taxon>
        <taxon>Actinomycetes</taxon>
        <taxon>Micromonosporales</taxon>
        <taxon>Micromonosporaceae</taxon>
        <taxon>Micromonospora</taxon>
    </lineage>
</organism>
<keyword evidence="3" id="KW-1185">Reference proteome</keyword>
<evidence type="ECO:0000256" key="1">
    <source>
        <dbReference type="SAM" id="MobiDB-lite"/>
    </source>
</evidence>
<dbReference type="InterPro" id="IPR028037">
    <property type="entry name" value="Antitoxin_Rv0909/MT0933"/>
</dbReference>
<proteinExistence type="predicted"/>
<accession>A0A1C3N741</accession>
<evidence type="ECO:0000313" key="2">
    <source>
        <dbReference type="EMBL" id="SBV28409.1"/>
    </source>
</evidence>
<protein>
    <submittedName>
        <fullName evidence="2">MT0933-like antitoxin protein</fullName>
    </submittedName>
</protein>
<name>A0A1C3N741_9ACTN</name>
<feature type="region of interest" description="Disordered" evidence="1">
    <location>
        <begin position="28"/>
        <end position="78"/>
    </location>
</feature>
<sequence length="78" mass="9011">MVSGRRERPRFSRLEEDAVRDFMDKAKDFANKHEKQVDQAVRKAGDMANRRTGGKYKDQIDKGIDRAQSRTGEGDQVR</sequence>
<reference evidence="3" key="1">
    <citation type="submission" date="2016-06" db="EMBL/GenBank/DDBJ databases">
        <authorList>
            <person name="Varghese N."/>
        </authorList>
    </citation>
    <scope>NUCLEOTIDE SEQUENCE [LARGE SCALE GENOMIC DNA]</scope>
    <source>
        <strain evidence="3">DSM 45344</strain>
    </source>
</reference>
<dbReference type="EMBL" id="LT598496">
    <property type="protein sequence ID" value="SBV28409.1"/>
    <property type="molecule type" value="Genomic_DNA"/>
</dbReference>
<dbReference type="AlphaFoldDB" id="A0A1C3N741"/>
<dbReference type="Pfam" id="PF14013">
    <property type="entry name" value="MT0933_antitox"/>
    <property type="match status" value="1"/>
</dbReference>
<gene>
    <name evidence="2" type="ORF">GA0070620_3952</name>
</gene>
<evidence type="ECO:0000313" key="3">
    <source>
        <dbReference type="Proteomes" id="UP000199393"/>
    </source>
</evidence>
<dbReference type="Proteomes" id="UP000199393">
    <property type="component" value="Chromosome I"/>
</dbReference>
<dbReference type="STRING" id="307121.GA0070620_3952"/>